<keyword evidence="1" id="KW-0597">Phosphoprotein</keyword>
<evidence type="ECO:0000256" key="1">
    <source>
        <dbReference type="PROSITE-ProRule" id="PRU00110"/>
    </source>
</evidence>
<dbReference type="OrthoDB" id="9797243at2"/>
<dbReference type="SUPFAM" id="SSF47226">
    <property type="entry name" value="Histidine-containing phosphotransfer domain, HPT domain"/>
    <property type="match status" value="1"/>
</dbReference>
<name>A0A518EPS0_9BACT</name>
<dbReference type="PROSITE" id="PS50894">
    <property type="entry name" value="HPT"/>
    <property type="match status" value="1"/>
</dbReference>
<dbReference type="Pfam" id="PF01627">
    <property type="entry name" value="Hpt"/>
    <property type="match status" value="1"/>
</dbReference>
<feature type="domain" description="HPt" evidence="3">
    <location>
        <begin position="41"/>
        <end position="131"/>
    </location>
</feature>
<dbReference type="RefSeq" id="WP_145195948.1">
    <property type="nucleotide sequence ID" value="NZ_CP036434.1"/>
</dbReference>
<dbReference type="GO" id="GO:0000160">
    <property type="term" value="P:phosphorelay signal transduction system"/>
    <property type="evidence" value="ECO:0007669"/>
    <property type="project" value="InterPro"/>
</dbReference>
<accession>A0A518EPS0</accession>
<keyword evidence="4" id="KW-0808">Transferase</keyword>
<dbReference type="InterPro" id="IPR036641">
    <property type="entry name" value="HPT_dom_sf"/>
</dbReference>
<dbReference type="GO" id="GO:0009927">
    <property type="term" value="F:histidine phosphotransfer kinase activity"/>
    <property type="evidence" value="ECO:0007669"/>
    <property type="project" value="InterPro"/>
</dbReference>
<sequence length="139" mass="14764">MQSKPTSIVSFSKLHRNEHGGDPVIDRDVFSILEELADEDDPDLVAEIVELFLVDSAERMAQVADADAKSDADAIRGAAHALKSSSANIGALRFSQACASLEAAARGDDLDGLPELVCAALEMYEDVRGAFVRASDESA</sequence>
<protein>
    <submittedName>
        <fullName evidence="4">Hybrid sensory histidine kinase TorS</fullName>
    </submittedName>
</protein>
<dbReference type="InterPro" id="IPR045871">
    <property type="entry name" value="AHP1-5/YPD1"/>
</dbReference>
<evidence type="ECO:0000313" key="4">
    <source>
        <dbReference type="EMBL" id="QDV06079.1"/>
    </source>
</evidence>
<feature type="modified residue" description="Phosphohistidine" evidence="1">
    <location>
        <position position="80"/>
    </location>
</feature>
<dbReference type="EMBL" id="CP036434">
    <property type="protein sequence ID" value="QDV06079.1"/>
    <property type="molecule type" value="Genomic_DNA"/>
</dbReference>
<reference evidence="4 5" key="1">
    <citation type="submission" date="2019-02" db="EMBL/GenBank/DDBJ databases">
        <title>Deep-cultivation of Planctomycetes and their phenomic and genomic characterization uncovers novel biology.</title>
        <authorList>
            <person name="Wiegand S."/>
            <person name="Jogler M."/>
            <person name="Boedeker C."/>
            <person name="Pinto D."/>
            <person name="Vollmers J."/>
            <person name="Rivas-Marin E."/>
            <person name="Kohn T."/>
            <person name="Peeters S.H."/>
            <person name="Heuer A."/>
            <person name="Rast P."/>
            <person name="Oberbeckmann S."/>
            <person name="Bunk B."/>
            <person name="Jeske O."/>
            <person name="Meyerdierks A."/>
            <person name="Storesund J.E."/>
            <person name="Kallscheuer N."/>
            <person name="Luecker S."/>
            <person name="Lage O.M."/>
            <person name="Pohl T."/>
            <person name="Merkel B.J."/>
            <person name="Hornburger P."/>
            <person name="Mueller R.-W."/>
            <person name="Bruemmer F."/>
            <person name="Labrenz M."/>
            <person name="Spormann A.M."/>
            <person name="Op den Camp H."/>
            <person name="Overmann J."/>
            <person name="Amann R."/>
            <person name="Jetten M.S.M."/>
            <person name="Mascher T."/>
            <person name="Medema M.H."/>
            <person name="Devos D.P."/>
            <person name="Kaster A.-K."/>
            <person name="Ovreas L."/>
            <person name="Rohde M."/>
            <person name="Galperin M.Y."/>
            <person name="Jogler C."/>
        </authorList>
    </citation>
    <scope>NUCLEOTIDE SEQUENCE [LARGE SCALE GENOMIC DNA]</scope>
    <source>
        <strain evidence="4 5">Poly30</strain>
    </source>
</reference>
<evidence type="ECO:0000259" key="3">
    <source>
        <dbReference type="PROSITE" id="PS50894"/>
    </source>
</evidence>
<dbReference type="PANTHER" id="PTHR28242">
    <property type="entry name" value="PHOSPHORELAY INTERMEDIATE PROTEIN YPD1"/>
    <property type="match status" value="1"/>
</dbReference>
<keyword evidence="4" id="KW-0418">Kinase</keyword>
<dbReference type="Proteomes" id="UP000320390">
    <property type="component" value="Chromosome"/>
</dbReference>
<proteinExistence type="predicted"/>
<dbReference type="AlphaFoldDB" id="A0A518EPS0"/>
<dbReference type="Gene3D" id="1.20.120.160">
    <property type="entry name" value="HPT domain"/>
    <property type="match status" value="1"/>
</dbReference>
<dbReference type="PANTHER" id="PTHR28242:SF52">
    <property type="entry name" value="PHOSPHORELAY INTERMEDIATE PROTEIN YPD1"/>
    <property type="match status" value="1"/>
</dbReference>
<evidence type="ECO:0000313" key="5">
    <source>
        <dbReference type="Proteomes" id="UP000320390"/>
    </source>
</evidence>
<feature type="region of interest" description="Disordered" evidence="2">
    <location>
        <begin position="1"/>
        <end position="20"/>
    </location>
</feature>
<dbReference type="InterPro" id="IPR008207">
    <property type="entry name" value="Sig_transdc_His_kin_Hpt_dom"/>
</dbReference>
<organism evidence="4 5">
    <name type="scientific">Saltatorellus ferox</name>
    <dbReference type="NCBI Taxonomy" id="2528018"/>
    <lineage>
        <taxon>Bacteria</taxon>
        <taxon>Pseudomonadati</taxon>
        <taxon>Planctomycetota</taxon>
        <taxon>Planctomycetia</taxon>
        <taxon>Planctomycetia incertae sedis</taxon>
        <taxon>Saltatorellus</taxon>
    </lineage>
</organism>
<keyword evidence="5" id="KW-1185">Reference proteome</keyword>
<feature type="compositionally biased region" description="Polar residues" evidence="2">
    <location>
        <begin position="1"/>
        <end position="10"/>
    </location>
</feature>
<gene>
    <name evidence="4" type="ORF">Poly30_15830</name>
</gene>
<dbReference type="GO" id="GO:0005737">
    <property type="term" value="C:cytoplasm"/>
    <property type="evidence" value="ECO:0007669"/>
    <property type="project" value="TreeGrafter"/>
</dbReference>
<dbReference type="GO" id="GO:0043424">
    <property type="term" value="F:protein histidine kinase binding"/>
    <property type="evidence" value="ECO:0007669"/>
    <property type="project" value="InterPro"/>
</dbReference>
<evidence type="ECO:0000256" key="2">
    <source>
        <dbReference type="SAM" id="MobiDB-lite"/>
    </source>
</evidence>